<proteinExistence type="predicted"/>
<evidence type="ECO:0000313" key="2">
    <source>
        <dbReference type="Proteomes" id="UP001358324"/>
    </source>
</evidence>
<keyword evidence="2" id="KW-1185">Reference proteome</keyword>
<sequence length="78" mass="8575">MTTRDTATSVLDDLDGELVRMADTGAPELSRLAAFANVADALQFMIVPVDRPWFFGALQMLVERHHLPVKRLDAAAAH</sequence>
<name>A0ABU7WKH5_9GAMM</name>
<gene>
    <name evidence="1" type="ORF">V3391_15865</name>
</gene>
<reference evidence="1 2" key="1">
    <citation type="submission" date="2024-01" db="EMBL/GenBank/DDBJ databases">
        <title>Novel species of the genus Luteimonas isolated from rivers.</title>
        <authorList>
            <person name="Lu H."/>
        </authorList>
    </citation>
    <scope>NUCLEOTIDE SEQUENCE [LARGE SCALE GENOMIC DNA]</scope>
    <source>
        <strain evidence="1 2">SMYT11W</strain>
    </source>
</reference>
<dbReference type="Proteomes" id="UP001358324">
    <property type="component" value="Unassembled WGS sequence"/>
</dbReference>
<evidence type="ECO:0000313" key="1">
    <source>
        <dbReference type="EMBL" id="MEF3083694.1"/>
    </source>
</evidence>
<protein>
    <submittedName>
        <fullName evidence="1">Uncharacterized protein</fullName>
    </submittedName>
</protein>
<comment type="caution">
    <text evidence="1">The sequence shown here is derived from an EMBL/GenBank/DDBJ whole genome shotgun (WGS) entry which is preliminary data.</text>
</comment>
<dbReference type="EMBL" id="JAZHBM010000003">
    <property type="protein sequence ID" value="MEF3083694.1"/>
    <property type="molecule type" value="Genomic_DNA"/>
</dbReference>
<organism evidence="1 2">
    <name type="scientific">Luteimonas flava</name>
    <dbReference type="NCBI Taxonomy" id="3115822"/>
    <lineage>
        <taxon>Bacteria</taxon>
        <taxon>Pseudomonadati</taxon>
        <taxon>Pseudomonadota</taxon>
        <taxon>Gammaproteobacteria</taxon>
        <taxon>Lysobacterales</taxon>
        <taxon>Lysobacteraceae</taxon>
        <taxon>Luteimonas</taxon>
    </lineage>
</organism>
<accession>A0ABU7WKH5</accession>
<dbReference type="RefSeq" id="WP_332079397.1">
    <property type="nucleotide sequence ID" value="NZ_JAZHBM010000003.1"/>
</dbReference>